<sequence length="99" mass="10858">MLAHLHCNFLARLAFLRPNVLQATFERPVSALCGNMSSPSPSQPYLDLCHCDVLRPAPPRRECTITGPPRRGQLHVAQATLTDSMFPSVTTSAVESVRT</sequence>
<accession>A0A6A3NWH4</accession>
<organism evidence="1 4">
    <name type="scientific">Phytophthora rubi</name>
    <dbReference type="NCBI Taxonomy" id="129364"/>
    <lineage>
        <taxon>Eukaryota</taxon>
        <taxon>Sar</taxon>
        <taxon>Stramenopiles</taxon>
        <taxon>Oomycota</taxon>
        <taxon>Peronosporomycetes</taxon>
        <taxon>Peronosporales</taxon>
        <taxon>Peronosporaceae</taxon>
        <taxon>Phytophthora</taxon>
    </lineage>
</organism>
<reference evidence="3 4" key="1">
    <citation type="submission" date="2018-09" db="EMBL/GenBank/DDBJ databases">
        <title>Genomic investigation of the strawberry pathogen Phytophthora fragariae indicates pathogenicity is determined by transcriptional variation in three key races.</title>
        <authorList>
            <person name="Adams T.M."/>
            <person name="Armitage A.D."/>
            <person name="Sobczyk M.K."/>
            <person name="Bates H.J."/>
            <person name="Dunwell J.M."/>
            <person name="Nellist C.F."/>
            <person name="Harrison R.J."/>
        </authorList>
    </citation>
    <scope>NUCLEOTIDE SEQUENCE [LARGE SCALE GENOMIC DNA]</scope>
    <source>
        <strain evidence="2 3">SCRP249</strain>
        <strain evidence="1 4">SCRP324</strain>
    </source>
</reference>
<evidence type="ECO:0000313" key="1">
    <source>
        <dbReference type="EMBL" id="KAE9047562.1"/>
    </source>
</evidence>
<dbReference type="Proteomes" id="UP000435112">
    <property type="component" value="Unassembled WGS sequence"/>
</dbReference>
<name>A0A6A3NWH4_9STRA</name>
<dbReference type="EMBL" id="QXFV01000033">
    <property type="protein sequence ID" value="KAE9051780.1"/>
    <property type="molecule type" value="Genomic_DNA"/>
</dbReference>
<protein>
    <submittedName>
        <fullName evidence="1">Uncharacterized protein</fullName>
    </submittedName>
</protein>
<gene>
    <name evidence="2" type="ORF">PR001_g1135</name>
    <name evidence="1" type="ORF">PR002_g941</name>
</gene>
<evidence type="ECO:0000313" key="2">
    <source>
        <dbReference type="EMBL" id="KAE9051780.1"/>
    </source>
</evidence>
<evidence type="ECO:0000313" key="4">
    <source>
        <dbReference type="Proteomes" id="UP000435112"/>
    </source>
</evidence>
<dbReference type="EMBL" id="QXFU01000025">
    <property type="protein sequence ID" value="KAE9047562.1"/>
    <property type="molecule type" value="Genomic_DNA"/>
</dbReference>
<dbReference type="Proteomes" id="UP000429607">
    <property type="component" value="Unassembled WGS sequence"/>
</dbReference>
<comment type="caution">
    <text evidence="1">The sequence shown here is derived from an EMBL/GenBank/DDBJ whole genome shotgun (WGS) entry which is preliminary data.</text>
</comment>
<proteinExistence type="predicted"/>
<evidence type="ECO:0000313" key="3">
    <source>
        <dbReference type="Proteomes" id="UP000429607"/>
    </source>
</evidence>
<dbReference type="AlphaFoldDB" id="A0A6A3NWH4"/>